<protein>
    <submittedName>
        <fullName evidence="2">Uncharacterized protein</fullName>
    </submittedName>
</protein>
<organism evidence="2 3">
    <name type="scientific">Mizuhopecten yessoensis</name>
    <name type="common">Japanese scallop</name>
    <name type="synonym">Patinopecten yessoensis</name>
    <dbReference type="NCBI Taxonomy" id="6573"/>
    <lineage>
        <taxon>Eukaryota</taxon>
        <taxon>Metazoa</taxon>
        <taxon>Spiralia</taxon>
        <taxon>Lophotrochozoa</taxon>
        <taxon>Mollusca</taxon>
        <taxon>Bivalvia</taxon>
        <taxon>Autobranchia</taxon>
        <taxon>Pteriomorphia</taxon>
        <taxon>Pectinida</taxon>
        <taxon>Pectinoidea</taxon>
        <taxon>Pectinidae</taxon>
        <taxon>Mizuhopecten</taxon>
    </lineage>
</organism>
<dbReference type="OrthoDB" id="10381625at2759"/>
<feature type="region of interest" description="Disordered" evidence="1">
    <location>
        <begin position="204"/>
        <end position="225"/>
    </location>
</feature>
<gene>
    <name evidence="2" type="ORF">KP79_PYT08361</name>
</gene>
<evidence type="ECO:0000256" key="1">
    <source>
        <dbReference type="SAM" id="MobiDB-lite"/>
    </source>
</evidence>
<dbReference type="EMBL" id="NEDP02003955">
    <property type="protein sequence ID" value="OWF47273.1"/>
    <property type="molecule type" value="Genomic_DNA"/>
</dbReference>
<reference evidence="2 3" key="1">
    <citation type="journal article" date="2017" name="Nat. Ecol. Evol.">
        <title>Scallop genome provides insights into evolution of bilaterian karyotype and development.</title>
        <authorList>
            <person name="Wang S."/>
            <person name="Zhang J."/>
            <person name="Jiao W."/>
            <person name="Li J."/>
            <person name="Xun X."/>
            <person name="Sun Y."/>
            <person name="Guo X."/>
            <person name="Huan P."/>
            <person name="Dong B."/>
            <person name="Zhang L."/>
            <person name="Hu X."/>
            <person name="Sun X."/>
            <person name="Wang J."/>
            <person name="Zhao C."/>
            <person name="Wang Y."/>
            <person name="Wang D."/>
            <person name="Huang X."/>
            <person name="Wang R."/>
            <person name="Lv J."/>
            <person name="Li Y."/>
            <person name="Zhang Z."/>
            <person name="Liu B."/>
            <person name="Lu W."/>
            <person name="Hui Y."/>
            <person name="Liang J."/>
            <person name="Zhou Z."/>
            <person name="Hou R."/>
            <person name="Li X."/>
            <person name="Liu Y."/>
            <person name="Li H."/>
            <person name="Ning X."/>
            <person name="Lin Y."/>
            <person name="Zhao L."/>
            <person name="Xing Q."/>
            <person name="Dou J."/>
            <person name="Li Y."/>
            <person name="Mao J."/>
            <person name="Guo H."/>
            <person name="Dou H."/>
            <person name="Li T."/>
            <person name="Mu C."/>
            <person name="Jiang W."/>
            <person name="Fu Q."/>
            <person name="Fu X."/>
            <person name="Miao Y."/>
            <person name="Liu J."/>
            <person name="Yu Q."/>
            <person name="Li R."/>
            <person name="Liao H."/>
            <person name="Li X."/>
            <person name="Kong Y."/>
            <person name="Jiang Z."/>
            <person name="Chourrout D."/>
            <person name="Li R."/>
            <person name="Bao Z."/>
        </authorList>
    </citation>
    <scope>NUCLEOTIDE SEQUENCE [LARGE SCALE GENOMIC DNA]</scope>
    <source>
        <strain evidence="2 3">PY_sf001</strain>
    </source>
</reference>
<sequence length="354" mass="39580">MDTLSSKKALYLHRIKSTKTKIDFADISTFDIAPTPPKEPKPEARKLHRRHRICAQKLNTYEAKYESTEESATQIPRTEHDNGSVSSDLLAARDPAFPWYCPTPRTGNTSYNKEEDTIYEHDNVVKTTFEGQRKNTSLNEAVNANPIRYPAPGPREQLAPSPFPVNKNKLAPVVDPRKNVVSKPPRKGPRPVKAKHMPVYKESVKTTATDQPTRTALPEPVNNPNPIRYPAPGPREQLTPSPFPVNKNKLAPLVDPRKNTAVPKTPRKGPRPVKAKHISVFHDNTESSSMLTQMYGCRENYVADSVIPVMKNSRPIRYPSPGPREQLLPSPFPVNKKGLPPLIKHGRVVAPMCG</sequence>
<accession>A0A210QEV0</accession>
<dbReference type="AlphaFoldDB" id="A0A210QEV0"/>
<name>A0A210QEV0_MIZYE</name>
<evidence type="ECO:0000313" key="2">
    <source>
        <dbReference type="EMBL" id="OWF47273.1"/>
    </source>
</evidence>
<feature type="region of interest" description="Disordered" evidence="1">
    <location>
        <begin position="65"/>
        <end position="85"/>
    </location>
</feature>
<feature type="compositionally biased region" description="Polar residues" evidence="1">
    <location>
        <begin position="205"/>
        <end position="214"/>
    </location>
</feature>
<keyword evidence="3" id="KW-1185">Reference proteome</keyword>
<proteinExistence type="predicted"/>
<evidence type="ECO:0000313" key="3">
    <source>
        <dbReference type="Proteomes" id="UP000242188"/>
    </source>
</evidence>
<dbReference type="Proteomes" id="UP000242188">
    <property type="component" value="Unassembled WGS sequence"/>
</dbReference>
<comment type="caution">
    <text evidence="2">The sequence shown here is derived from an EMBL/GenBank/DDBJ whole genome shotgun (WGS) entry which is preliminary data.</text>
</comment>